<evidence type="ECO:0000313" key="2">
    <source>
        <dbReference type="EMBL" id="CAL1128288.1"/>
    </source>
</evidence>
<dbReference type="EMBL" id="CAMXCT020000167">
    <property type="protein sequence ID" value="CAL1128288.1"/>
    <property type="molecule type" value="Genomic_DNA"/>
</dbReference>
<dbReference type="AlphaFoldDB" id="A0A9P1FG33"/>
<reference evidence="2" key="2">
    <citation type="submission" date="2024-04" db="EMBL/GenBank/DDBJ databases">
        <authorList>
            <person name="Chen Y."/>
            <person name="Shah S."/>
            <person name="Dougan E. K."/>
            <person name="Thang M."/>
            <person name="Chan C."/>
        </authorList>
    </citation>
    <scope>NUCLEOTIDE SEQUENCE [LARGE SCALE GENOMIC DNA]</scope>
</reference>
<evidence type="ECO:0000313" key="3">
    <source>
        <dbReference type="Proteomes" id="UP001152797"/>
    </source>
</evidence>
<feature type="non-terminal residue" evidence="1">
    <location>
        <position position="1"/>
    </location>
</feature>
<proteinExistence type="predicted"/>
<dbReference type="EMBL" id="CAMXCT010000167">
    <property type="protein sequence ID" value="CAI3974913.1"/>
    <property type="molecule type" value="Genomic_DNA"/>
</dbReference>
<protein>
    <submittedName>
        <fullName evidence="1">Uncharacterized protein</fullName>
    </submittedName>
</protein>
<evidence type="ECO:0000313" key="1">
    <source>
        <dbReference type="EMBL" id="CAI3974913.1"/>
    </source>
</evidence>
<dbReference type="Proteomes" id="UP001152797">
    <property type="component" value="Unassembled WGS sequence"/>
</dbReference>
<name>A0A9P1FG33_9DINO</name>
<sequence length="176" mass="19615">MLGSAGSVRFEVLLGEHFCAVEHLDVSPLDLSRFFRIWGGSPGGQMNPLHLEEQLLHLPLEADWGLEPFAVEQTFNALGLRCLQLERQKKKDACLPPQAILELTRSDGDLEKAEVILPSEAVLRERFEVLWTQCVGDRMSMITAGGEGFLTQEKVEKETKEAKEAKEALAAQAKEK</sequence>
<dbReference type="EMBL" id="CAMXCT030000167">
    <property type="protein sequence ID" value="CAL4762225.1"/>
    <property type="molecule type" value="Genomic_DNA"/>
</dbReference>
<reference evidence="1" key="1">
    <citation type="submission" date="2022-10" db="EMBL/GenBank/DDBJ databases">
        <authorList>
            <person name="Chen Y."/>
            <person name="Dougan E. K."/>
            <person name="Chan C."/>
            <person name="Rhodes N."/>
            <person name="Thang M."/>
        </authorList>
    </citation>
    <scope>NUCLEOTIDE SEQUENCE</scope>
</reference>
<accession>A0A9P1FG33</accession>
<comment type="caution">
    <text evidence="1">The sequence shown here is derived from an EMBL/GenBank/DDBJ whole genome shotgun (WGS) entry which is preliminary data.</text>
</comment>
<organism evidence="1">
    <name type="scientific">Cladocopium goreaui</name>
    <dbReference type="NCBI Taxonomy" id="2562237"/>
    <lineage>
        <taxon>Eukaryota</taxon>
        <taxon>Sar</taxon>
        <taxon>Alveolata</taxon>
        <taxon>Dinophyceae</taxon>
        <taxon>Suessiales</taxon>
        <taxon>Symbiodiniaceae</taxon>
        <taxon>Cladocopium</taxon>
    </lineage>
</organism>
<gene>
    <name evidence="1" type="ORF">C1SCF055_LOCUS3277</name>
</gene>
<keyword evidence="3" id="KW-1185">Reference proteome</keyword>